<organism evidence="2 3">
    <name type="scientific">Frankia alni (strain DSM 45986 / CECT 9034 / ACN14a)</name>
    <dbReference type="NCBI Taxonomy" id="326424"/>
    <lineage>
        <taxon>Bacteria</taxon>
        <taxon>Bacillati</taxon>
        <taxon>Actinomycetota</taxon>
        <taxon>Actinomycetes</taxon>
        <taxon>Frankiales</taxon>
        <taxon>Frankiaceae</taxon>
        <taxon>Frankia</taxon>
    </lineage>
</organism>
<dbReference type="AlphaFoldDB" id="Q0RCK7"/>
<protein>
    <submittedName>
        <fullName evidence="2">Uncharacterized protein</fullName>
    </submittedName>
</protein>
<evidence type="ECO:0000313" key="3">
    <source>
        <dbReference type="Proteomes" id="UP000000657"/>
    </source>
</evidence>
<dbReference type="HOGENOM" id="CLU_2507850_0_0_11"/>
<evidence type="ECO:0000256" key="1">
    <source>
        <dbReference type="SAM" id="MobiDB-lite"/>
    </source>
</evidence>
<accession>Q0RCK7</accession>
<gene>
    <name evidence="2" type="ordered locus">FRAAL6194</name>
</gene>
<sequence length="85" mass="8825">MPCPHSPAINDDRRGPIVAATGRVAAHPAPALPVQDDNSLQSRMCTGIGDVGNGRAGGDLPGFGEERGCRGDCGGRSVRVWPRPH</sequence>
<dbReference type="STRING" id="326424.FRAAL6194"/>
<dbReference type="KEGG" id="fal:FRAAL6194"/>
<proteinExistence type="predicted"/>
<dbReference type="Proteomes" id="UP000000657">
    <property type="component" value="Chromosome"/>
</dbReference>
<evidence type="ECO:0000313" key="2">
    <source>
        <dbReference type="EMBL" id="CAJ64817.1"/>
    </source>
</evidence>
<feature type="compositionally biased region" description="Gly residues" evidence="1">
    <location>
        <begin position="49"/>
        <end position="61"/>
    </location>
</feature>
<name>Q0RCK7_FRAAA</name>
<dbReference type="EMBL" id="CT573213">
    <property type="protein sequence ID" value="CAJ64817.1"/>
    <property type="molecule type" value="Genomic_DNA"/>
</dbReference>
<reference evidence="2 3" key="1">
    <citation type="journal article" date="2007" name="Genome Res.">
        <title>Genome characteristics of facultatively symbiotic Frankia sp. strains reflect host range and host plant biogeography.</title>
        <authorList>
            <person name="Normand P."/>
            <person name="Lapierre P."/>
            <person name="Tisa L.S."/>
            <person name="Gogarten J.P."/>
            <person name="Alloisio N."/>
            <person name="Bagnarol E."/>
            <person name="Bassi C.A."/>
            <person name="Berry A.M."/>
            <person name="Bickhart D.M."/>
            <person name="Choisne N."/>
            <person name="Couloux A."/>
            <person name="Cournoyer B."/>
            <person name="Cruveiller S."/>
            <person name="Daubin V."/>
            <person name="Demange N."/>
            <person name="Francino M.P."/>
            <person name="Goltsman E."/>
            <person name="Huang Y."/>
            <person name="Kopp O.R."/>
            <person name="Labarre L."/>
            <person name="Lapidus A."/>
            <person name="Lavire C."/>
            <person name="Marechal J."/>
            <person name="Martinez M."/>
            <person name="Mastronunzio J.E."/>
            <person name="Mullin B.C."/>
            <person name="Niemann J."/>
            <person name="Pujic P."/>
            <person name="Rawnsley T."/>
            <person name="Rouy Z."/>
            <person name="Schenowitz C."/>
            <person name="Sellstedt A."/>
            <person name="Tavares F."/>
            <person name="Tomkins J.P."/>
            <person name="Vallenet D."/>
            <person name="Valverde C."/>
            <person name="Wall L.G."/>
            <person name="Wang Y."/>
            <person name="Medigue C."/>
            <person name="Benson D.R."/>
        </authorList>
    </citation>
    <scope>NUCLEOTIDE SEQUENCE [LARGE SCALE GENOMIC DNA]</scope>
    <source>
        <strain evidence="3">DSM 45986 / CECT 9034 / ACN14a</strain>
    </source>
</reference>
<keyword evidence="3" id="KW-1185">Reference proteome</keyword>
<feature type="region of interest" description="Disordered" evidence="1">
    <location>
        <begin position="43"/>
        <end position="68"/>
    </location>
</feature>